<dbReference type="RefSeq" id="WP_044412722.1">
    <property type="nucleotide sequence ID" value="NZ_JXXE01000306.1"/>
</dbReference>
<proteinExistence type="predicted"/>
<protein>
    <submittedName>
        <fullName evidence="1">Uncharacterized protein</fullName>
    </submittedName>
</protein>
<dbReference type="EMBL" id="JXXE01000306">
    <property type="protein sequence ID" value="KIZ41289.1"/>
    <property type="molecule type" value="Genomic_DNA"/>
</dbReference>
<dbReference type="PATRIC" id="fig|1076.23.peg.3315"/>
<sequence length="84" mass="9362">MTIFLTLLLLPTTRSACGRLVLIAAGLRRLVNGRVAAAIVRHQRRAALRRWVSRGPQDITPHHGQVDSAAERAAWSWLRCLPKS</sequence>
<dbReference type="AlphaFoldDB" id="A0A0D7EKD6"/>
<accession>A0A0D7EKD6</accession>
<name>A0A0D7EKD6_RHOPL</name>
<evidence type="ECO:0000313" key="2">
    <source>
        <dbReference type="Proteomes" id="UP000032515"/>
    </source>
</evidence>
<reference evidence="1 2" key="1">
    <citation type="submission" date="2014-11" db="EMBL/GenBank/DDBJ databases">
        <title>Genomics and ecophysiology of heterotrophic nitrogen fixing bacteria isolated from estuarine surface water.</title>
        <authorList>
            <person name="Bentzon-Tilia M."/>
            <person name="Severin I."/>
            <person name="Hansen L.H."/>
            <person name="Riemann L."/>
        </authorList>
    </citation>
    <scope>NUCLEOTIDE SEQUENCE [LARGE SCALE GENOMIC DNA]</scope>
    <source>
        <strain evidence="1 2">BAL398</strain>
    </source>
</reference>
<dbReference type="Proteomes" id="UP000032515">
    <property type="component" value="Unassembled WGS sequence"/>
</dbReference>
<evidence type="ECO:0000313" key="1">
    <source>
        <dbReference type="EMBL" id="KIZ41289.1"/>
    </source>
</evidence>
<gene>
    <name evidence="1" type="ORF">OO17_15565</name>
</gene>
<comment type="caution">
    <text evidence="1">The sequence shown here is derived from an EMBL/GenBank/DDBJ whole genome shotgun (WGS) entry which is preliminary data.</text>
</comment>
<organism evidence="1 2">
    <name type="scientific">Rhodopseudomonas palustris</name>
    <dbReference type="NCBI Taxonomy" id="1076"/>
    <lineage>
        <taxon>Bacteria</taxon>
        <taxon>Pseudomonadati</taxon>
        <taxon>Pseudomonadota</taxon>
        <taxon>Alphaproteobacteria</taxon>
        <taxon>Hyphomicrobiales</taxon>
        <taxon>Nitrobacteraceae</taxon>
        <taxon>Rhodopseudomonas</taxon>
    </lineage>
</organism>